<keyword evidence="5" id="KW-0732">Signal</keyword>
<keyword evidence="4 6" id="KW-0964">Secreted</keyword>
<evidence type="ECO:0000256" key="1">
    <source>
        <dbReference type="ARBA" id="ARBA00004613"/>
    </source>
</evidence>
<evidence type="ECO:0000256" key="2">
    <source>
        <dbReference type="ARBA" id="ARBA00005581"/>
    </source>
</evidence>
<evidence type="ECO:0000256" key="4">
    <source>
        <dbReference type="ARBA" id="ARBA00022525"/>
    </source>
</evidence>
<evidence type="ECO:0000256" key="6">
    <source>
        <dbReference type="RuleBase" id="RU367044"/>
    </source>
</evidence>
<evidence type="ECO:0000256" key="3">
    <source>
        <dbReference type="ARBA" id="ARBA00022471"/>
    </source>
</evidence>
<name>A0ABM3L956_CUCME</name>
<sequence length="138" mass="16270">MAKKKSPKNRVPKPDLPLPNNPLVSFEGFRVEIHNELLTYILDSSCYSKDDDLGLHRLYPNEQQNWSFKGNWIATTDFHCKLEWEIAYLEFDSFKSDPDFVTNYCGNRTCIWSARQDGVYLNNAVGQQVFYDYWEMLK</sequence>
<dbReference type="PANTHER" id="PTHR31232">
    <property type="match status" value="1"/>
</dbReference>
<reference evidence="8" key="1">
    <citation type="submission" date="2025-08" db="UniProtKB">
        <authorList>
            <consortium name="RefSeq"/>
        </authorList>
    </citation>
    <scope>IDENTIFICATION</scope>
    <source>
        <tissue evidence="8">Stem</tissue>
    </source>
</reference>
<comment type="similarity">
    <text evidence="2 6">Belongs to the plant self-incompatibility (S1) protein family.</text>
</comment>
<keyword evidence="3 6" id="KW-0713">Self-incompatibility</keyword>
<dbReference type="GeneID" id="127151177"/>
<dbReference type="InterPro" id="IPR010264">
    <property type="entry name" value="Self-incomp_S1"/>
</dbReference>
<comment type="subcellular location">
    <subcellularLocation>
        <location evidence="1 6">Secreted</location>
    </subcellularLocation>
</comment>
<evidence type="ECO:0000313" key="8">
    <source>
        <dbReference type="RefSeq" id="XP_050946558.1"/>
    </source>
</evidence>
<gene>
    <name evidence="8" type="primary">LOC127151177</name>
</gene>
<accession>A0ABM3L956</accession>
<evidence type="ECO:0000313" key="7">
    <source>
        <dbReference type="Proteomes" id="UP001652600"/>
    </source>
</evidence>
<protein>
    <recommendedName>
        <fullName evidence="6">S-protein homolog</fullName>
    </recommendedName>
</protein>
<keyword evidence="7" id="KW-1185">Reference proteome</keyword>
<evidence type="ECO:0000256" key="5">
    <source>
        <dbReference type="ARBA" id="ARBA00022729"/>
    </source>
</evidence>
<dbReference type="PANTHER" id="PTHR31232:SF164">
    <property type="entry name" value="S-PROTEIN HOMOLOG"/>
    <property type="match status" value="1"/>
</dbReference>
<dbReference type="Proteomes" id="UP001652600">
    <property type="component" value="Chromosome 10"/>
</dbReference>
<organism evidence="7 8">
    <name type="scientific">Cucumis melo</name>
    <name type="common">Muskmelon</name>
    <dbReference type="NCBI Taxonomy" id="3656"/>
    <lineage>
        <taxon>Eukaryota</taxon>
        <taxon>Viridiplantae</taxon>
        <taxon>Streptophyta</taxon>
        <taxon>Embryophyta</taxon>
        <taxon>Tracheophyta</taxon>
        <taxon>Spermatophyta</taxon>
        <taxon>Magnoliopsida</taxon>
        <taxon>eudicotyledons</taxon>
        <taxon>Gunneridae</taxon>
        <taxon>Pentapetalae</taxon>
        <taxon>rosids</taxon>
        <taxon>fabids</taxon>
        <taxon>Cucurbitales</taxon>
        <taxon>Cucurbitaceae</taxon>
        <taxon>Benincaseae</taxon>
        <taxon>Cucumis</taxon>
    </lineage>
</organism>
<dbReference type="Pfam" id="PF05938">
    <property type="entry name" value="Self-incomp_S1"/>
    <property type="match status" value="1"/>
</dbReference>
<dbReference type="RefSeq" id="XP_050946558.1">
    <property type="nucleotide sequence ID" value="XM_051090601.1"/>
</dbReference>
<proteinExistence type="inferred from homology"/>